<gene>
    <name evidence="2" type="ORF">LVIROSA_LOCUS12993</name>
</gene>
<sequence>MKKSLIFNIFLVLLVTTGMKLLMAQEFCTTTHFLPICEKYACIHERMGSVEAMKTLPSLLLTLRIT</sequence>
<protein>
    <submittedName>
        <fullName evidence="2">Uncharacterized protein</fullName>
    </submittedName>
</protein>
<evidence type="ECO:0000313" key="2">
    <source>
        <dbReference type="EMBL" id="CAH1425876.1"/>
    </source>
</evidence>
<comment type="caution">
    <text evidence="2">The sequence shown here is derived from an EMBL/GenBank/DDBJ whole genome shotgun (WGS) entry which is preliminary data.</text>
</comment>
<evidence type="ECO:0000256" key="1">
    <source>
        <dbReference type="SAM" id="SignalP"/>
    </source>
</evidence>
<proteinExistence type="predicted"/>
<keyword evidence="3" id="KW-1185">Reference proteome</keyword>
<feature type="chain" id="PRO_5043840869" evidence="1">
    <location>
        <begin position="25"/>
        <end position="66"/>
    </location>
</feature>
<evidence type="ECO:0000313" key="3">
    <source>
        <dbReference type="Proteomes" id="UP001157418"/>
    </source>
</evidence>
<accession>A0AAU9MK58</accession>
<dbReference type="AlphaFoldDB" id="A0AAU9MK58"/>
<organism evidence="2 3">
    <name type="scientific">Lactuca virosa</name>
    <dbReference type="NCBI Taxonomy" id="75947"/>
    <lineage>
        <taxon>Eukaryota</taxon>
        <taxon>Viridiplantae</taxon>
        <taxon>Streptophyta</taxon>
        <taxon>Embryophyta</taxon>
        <taxon>Tracheophyta</taxon>
        <taxon>Spermatophyta</taxon>
        <taxon>Magnoliopsida</taxon>
        <taxon>eudicotyledons</taxon>
        <taxon>Gunneridae</taxon>
        <taxon>Pentapetalae</taxon>
        <taxon>asterids</taxon>
        <taxon>campanulids</taxon>
        <taxon>Asterales</taxon>
        <taxon>Asteraceae</taxon>
        <taxon>Cichorioideae</taxon>
        <taxon>Cichorieae</taxon>
        <taxon>Lactucinae</taxon>
        <taxon>Lactuca</taxon>
    </lineage>
</organism>
<name>A0AAU9MK58_9ASTR</name>
<dbReference type="EMBL" id="CAKMRJ010002223">
    <property type="protein sequence ID" value="CAH1425876.1"/>
    <property type="molecule type" value="Genomic_DNA"/>
</dbReference>
<keyword evidence="1" id="KW-0732">Signal</keyword>
<dbReference type="Proteomes" id="UP001157418">
    <property type="component" value="Unassembled WGS sequence"/>
</dbReference>
<reference evidence="2 3" key="1">
    <citation type="submission" date="2022-01" db="EMBL/GenBank/DDBJ databases">
        <authorList>
            <person name="Xiong W."/>
            <person name="Schranz E."/>
        </authorList>
    </citation>
    <scope>NUCLEOTIDE SEQUENCE [LARGE SCALE GENOMIC DNA]</scope>
</reference>
<feature type="signal peptide" evidence="1">
    <location>
        <begin position="1"/>
        <end position="24"/>
    </location>
</feature>